<proteinExistence type="predicted"/>
<dbReference type="PANTHER" id="PTHR31017:SF1">
    <property type="entry name" value="LATE SECRETORY PATHWAY PROTEIN AVL9 HOMOLOG"/>
    <property type="match status" value="1"/>
</dbReference>
<dbReference type="EMBL" id="JARIHO010000135">
    <property type="protein sequence ID" value="KAJ7301445.1"/>
    <property type="molecule type" value="Genomic_DNA"/>
</dbReference>
<dbReference type="InterPro" id="IPR051731">
    <property type="entry name" value="DENND11/AVL9_GEFs"/>
</dbReference>
<keyword evidence="4" id="KW-1185">Reference proteome</keyword>
<feature type="region of interest" description="Disordered" evidence="1">
    <location>
        <begin position="455"/>
        <end position="520"/>
    </location>
</feature>
<gene>
    <name evidence="3" type="ORF">DFH08DRAFT_827566</name>
</gene>
<feature type="region of interest" description="Disordered" evidence="1">
    <location>
        <begin position="345"/>
        <end position="381"/>
    </location>
</feature>
<evidence type="ECO:0000313" key="4">
    <source>
        <dbReference type="Proteomes" id="UP001218218"/>
    </source>
</evidence>
<feature type="domain" description="AVL9/DENND6" evidence="2">
    <location>
        <begin position="1"/>
        <end position="63"/>
    </location>
</feature>
<evidence type="ECO:0000259" key="2">
    <source>
        <dbReference type="Pfam" id="PF09794"/>
    </source>
</evidence>
<protein>
    <recommendedName>
        <fullName evidence="2">AVL9/DENND6 domain-containing protein</fullName>
    </recommendedName>
</protein>
<evidence type="ECO:0000256" key="1">
    <source>
        <dbReference type="SAM" id="MobiDB-lite"/>
    </source>
</evidence>
<reference evidence="3" key="1">
    <citation type="submission" date="2023-03" db="EMBL/GenBank/DDBJ databases">
        <title>Massive genome expansion in bonnet fungi (Mycena s.s.) driven by repeated elements and novel gene families across ecological guilds.</title>
        <authorList>
            <consortium name="Lawrence Berkeley National Laboratory"/>
            <person name="Harder C.B."/>
            <person name="Miyauchi S."/>
            <person name="Viragh M."/>
            <person name="Kuo A."/>
            <person name="Thoen E."/>
            <person name="Andreopoulos B."/>
            <person name="Lu D."/>
            <person name="Skrede I."/>
            <person name="Drula E."/>
            <person name="Henrissat B."/>
            <person name="Morin E."/>
            <person name="Kohler A."/>
            <person name="Barry K."/>
            <person name="LaButti K."/>
            <person name="Morin E."/>
            <person name="Salamov A."/>
            <person name="Lipzen A."/>
            <person name="Mereny Z."/>
            <person name="Hegedus B."/>
            <person name="Baldrian P."/>
            <person name="Stursova M."/>
            <person name="Weitz H."/>
            <person name="Taylor A."/>
            <person name="Grigoriev I.V."/>
            <person name="Nagy L.G."/>
            <person name="Martin F."/>
            <person name="Kauserud H."/>
        </authorList>
    </citation>
    <scope>NUCLEOTIDE SEQUENCE</scope>
    <source>
        <strain evidence="3">CBHHK002</strain>
    </source>
</reference>
<comment type="caution">
    <text evidence="3">The sequence shown here is derived from an EMBL/GenBank/DDBJ whole genome shotgun (WGS) entry which is preliminary data.</text>
</comment>
<name>A0AAD7E781_9AGAR</name>
<evidence type="ECO:0000313" key="3">
    <source>
        <dbReference type="EMBL" id="KAJ7301445.1"/>
    </source>
</evidence>
<dbReference type="GO" id="GO:0005737">
    <property type="term" value="C:cytoplasm"/>
    <property type="evidence" value="ECO:0007669"/>
    <property type="project" value="TreeGrafter"/>
</dbReference>
<organism evidence="3 4">
    <name type="scientific">Mycena albidolilacea</name>
    <dbReference type="NCBI Taxonomy" id="1033008"/>
    <lineage>
        <taxon>Eukaryota</taxon>
        <taxon>Fungi</taxon>
        <taxon>Dikarya</taxon>
        <taxon>Basidiomycota</taxon>
        <taxon>Agaricomycotina</taxon>
        <taxon>Agaricomycetes</taxon>
        <taxon>Agaricomycetidae</taxon>
        <taxon>Agaricales</taxon>
        <taxon>Marasmiineae</taxon>
        <taxon>Mycenaceae</taxon>
        <taxon>Mycena</taxon>
    </lineage>
</organism>
<dbReference type="Pfam" id="PF09794">
    <property type="entry name" value="Avl9"/>
    <property type="match status" value="1"/>
</dbReference>
<feature type="compositionally biased region" description="Polar residues" evidence="1">
    <location>
        <begin position="569"/>
        <end position="579"/>
    </location>
</feature>
<dbReference type="PANTHER" id="PTHR31017">
    <property type="entry name" value="LATE SECRETORY PATHWAY PROTEIN AVL9-RELATED"/>
    <property type="match status" value="1"/>
</dbReference>
<accession>A0AAD7E781</accession>
<dbReference type="Proteomes" id="UP001218218">
    <property type="component" value="Unassembled WGS sequence"/>
</dbReference>
<dbReference type="InterPro" id="IPR018307">
    <property type="entry name" value="ABL9/DENND6_dom"/>
</dbReference>
<dbReference type="AlphaFoldDB" id="A0AAD7E781"/>
<feature type="region of interest" description="Disordered" evidence="1">
    <location>
        <begin position="569"/>
        <end position="588"/>
    </location>
</feature>
<sequence length="688" mass="74550">MFYGHPVERLCTYQYSLVSLLPGLLQTLDDCGSPPLAACAPTLSRPTSLKTSAKKIMMAYAGVYQAPPRHLRLGRVLPAIPTAAAAQRRRGREELAVWEHQLDRHRKKGDNLLDVDVGGALLANLGATALLTVAGIRNYLGGYAMAILNTRTSGPVNSGASLFTHVHVPPYPVFLANTSREWVCNKTENPASFAGYPKCTGLTARTALDTPSSTVAPCQFPNLTNATLLTTTLDLWCVPPVTVIYAFLCTLNPSGPTCTPFSVERGMTSWTKRRRTEKRRWGVKQVPWCYVEDKRVNVTRLTWVHEREMYAWLYPKRKVPHTHTLFSDLGLRSICAFPLITRMDGSRHGTRPAPHTRAAGSKPKSQYEHKQYHQNDSSGNISFHSPVHPSQQQHIQHRRSPRALAVAPTPALVRPVACGDGTATLGCGYGVSLYAQQQRRPAIITALGDEYRHTGQRQGYSAHAHALSPRYPTSAGAGGTEGRSLRRRQHGHNGHELGRGHGYTGTRGDGDDGGGGRGMSLSGMGMGMGMCGMGMGMGMMGMGGLPRPLGMGDVSGSAGGDSEVRANTDANAEESNTGAGATHDSDLHLSHTKPTFADMFSLMQPRAHALRISCMSAASQRGWCSLTAGAVARTRARRASFCPPMFHTPEGMLGRDKKGKGRERAAMVDESGTTRVIHPQPLRQQLVQ</sequence>
<feature type="compositionally biased region" description="Gly residues" evidence="1">
    <location>
        <begin position="500"/>
        <end position="520"/>
    </location>
</feature>